<keyword evidence="9" id="KW-0694">RNA-binding</keyword>
<evidence type="ECO:0000256" key="10">
    <source>
        <dbReference type="ARBA" id="ARBA00023158"/>
    </source>
</evidence>
<comment type="similarity">
    <text evidence="2">Belongs to the methyltransferase superfamily. HEN1 family.</text>
</comment>
<dbReference type="GO" id="GO:0046872">
    <property type="term" value="F:metal ion binding"/>
    <property type="evidence" value="ECO:0007669"/>
    <property type="project" value="UniProtKB-KW"/>
</dbReference>
<dbReference type="GO" id="GO:0005737">
    <property type="term" value="C:cytoplasm"/>
    <property type="evidence" value="ECO:0007669"/>
    <property type="project" value="TreeGrafter"/>
</dbReference>
<dbReference type="AlphaFoldDB" id="A0A8H7V9A5"/>
<keyword evidence="10" id="KW-0943">RNA-mediated gene silencing</keyword>
<dbReference type="InterPro" id="IPR026610">
    <property type="entry name" value="Hen1"/>
</dbReference>
<dbReference type="Gene3D" id="3.40.50.150">
    <property type="entry name" value="Vaccinia Virus protein VP39"/>
    <property type="match status" value="1"/>
</dbReference>
<keyword evidence="7" id="KW-0479">Metal-binding</keyword>
<evidence type="ECO:0000256" key="1">
    <source>
        <dbReference type="ARBA" id="ARBA00001946"/>
    </source>
</evidence>
<evidence type="ECO:0000256" key="4">
    <source>
        <dbReference type="ARBA" id="ARBA00022603"/>
    </source>
</evidence>
<dbReference type="GO" id="GO:0030422">
    <property type="term" value="P:siRNA processing"/>
    <property type="evidence" value="ECO:0007669"/>
    <property type="project" value="TreeGrafter"/>
</dbReference>
<dbReference type="GO" id="GO:0001510">
    <property type="term" value="P:RNA methylation"/>
    <property type="evidence" value="ECO:0007669"/>
    <property type="project" value="InterPro"/>
</dbReference>
<evidence type="ECO:0000256" key="7">
    <source>
        <dbReference type="ARBA" id="ARBA00022723"/>
    </source>
</evidence>
<dbReference type="EC" id="2.1.1.386" evidence="11"/>
<comment type="catalytic activity">
    <reaction evidence="12">
        <text>small RNA 3'-end nucleotide + S-adenosyl-L-methionine = small RNA 3'-end 2'-O-methylnucleotide + S-adenosyl-L-homocysteine + H(+)</text>
        <dbReference type="Rhea" id="RHEA:37887"/>
        <dbReference type="Rhea" id="RHEA-COMP:10415"/>
        <dbReference type="Rhea" id="RHEA-COMP:10416"/>
        <dbReference type="ChEBI" id="CHEBI:15378"/>
        <dbReference type="ChEBI" id="CHEBI:57856"/>
        <dbReference type="ChEBI" id="CHEBI:59789"/>
        <dbReference type="ChEBI" id="CHEBI:74896"/>
        <dbReference type="ChEBI" id="CHEBI:74898"/>
        <dbReference type="EC" id="2.1.1.386"/>
    </reaction>
</comment>
<accession>A0A8H7V9A5</accession>
<evidence type="ECO:0000313" key="13">
    <source>
        <dbReference type="EMBL" id="KAG2210277.1"/>
    </source>
</evidence>
<dbReference type="InterPro" id="IPR029063">
    <property type="entry name" value="SAM-dependent_MTases_sf"/>
</dbReference>
<evidence type="ECO:0000256" key="9">
    <source>
        <dbReference type="ARBA" id="ARBA00022884"/>
    </source>
</evidence>
<keyword evidence="4" id="KW-0489">Methyltransferase</keyword>
<proteinExistence type="inferred from homology"/>
<comment type="cofactor">
    <cofactor evidence="1">
        <name>Mg(2+)</name>
        <dbReference type="ChEBI" id="CHEBI:18420"/>
    </cofactor>
</comment>
<evidence type="ECO:0000256" key="11">
    <source>
        <dbReference type="ARBA" id="ARBA00035025"/>
    </source>
</evidence>
<evidence type="ECO:0000313" key="14">
    <source>
        <dbReference type="Proteomes" id="UP000603453"/>
    </source>
</evidence>
<dbReference type="GO" id="GO:0003723">
    <property type="term" value="F:RNA binding"/>
    <property type="evidence" value="ECO:0007669"/>
    <property type="project" value="UniProtKB-KW"/>
</dbReference>
<evidence type="ECO:0000256" key="8">
    <source>
        <dbReference type="ARBA" id="ARBA00022842"/>
    </source>
</evidence>
<evidence type="ECO:0000256" key="2">
    <source>
        <dbReference type="ARBA" id="ARBA00009026"/>
    </source>
</evidence>
<keyword evidence="8" id="KW-0460">Magnesium</keyword>
<reference evidence="13" key="1">
    <citation type="submission" date="2020-12" db="EMBL/GenBank/DDBJ databases">
        <title>Metabolic potential, ecology and presence of endohyphal bacteria is reflected in genomic diversity of Mucoromycotina.</title>
        <authorList>
            <person name="Muszewska A."/>
            <person name="Okrasinska A."/>
            <person name="Steczkiewicz K."/>
            <person name="Drgas O."/>
            <person name="Orlowska M."/>
            <person name="Perlinska-Lenart U."/>
            <person name="Aleksandrzak-Piekarczyk T."/>
            <person name="Szatraj K."/>
            <person name="Zielenkiewicz U."/>
            <person name="Pilsyk S."/>
            <person name="Malc E."/>
            <person name="Mieczkowski P."/>
            <person name="Kruszewska J.S."/>
            <person name="Biernat P."/>
            <person name="Pawlowska J."/>
        </authorList>
    </citation>
    <scope>NUCLEOTIDE SEQUENCE</scope>
    <source>
        <strain evidence="13">WA0000017839</strain>
    </source>
</reference>
<dbReference type="GO" id="GO:0090486">
    <property type="term" value="F:small RNA 2'-O-methyltransferase activity"/>
    <property type="evidence" value="ECO:0007669"/>
    <property type="project" value="UniProtKB-EC"/>
</dbReference>
<keyword evidence="14" id="KW-1185">Reference proteome</keyword>
<dbReference type="Pfam" id="PF13489">
    <property type="entry name" value="Methyltransf_23"/>
    <property type="match status" value="1"/>
</dbReference>
<dbReference type="SUPFAM" id="SSF53335">
    <property type="entry name" value="S-adenosyl-L-methionine-dependent methyltransferases"/>
    <property type="match status" value="1"/>
</dbReference>
<dbReference type="EMBL" id="JAEPRD010000012">
    <property type="protein sequence ID" value="KAG2210277.1"/>
    <property type="molecule type" value="Genomic_DNA"/>
</dbReference>
<feature type="non-terminal residue" evidence="13">
    <location>
        <position position="1"/>
    </location>
</feature>
<dbReference type="PANTHER" id="PTHR21404">
    <property type="entry name" value="HEN1"/>
    <property type="match status" value="1"/>
</dbReference>
<name>A0A8H7V9A5_9FUNG</name>
<dbReference type="PANTHER" id="PTHR21404:SF3">
    <property type="entry name" value="SMALL RNA 2'-O-METHYLTRANSFERASE"/>
    <property type="match status" value="1"/>
</dbReference>
<comment type="caution">
    <text evidence="13">The sequence shown here is derived from an EMBL/GenBank/DDBJ whole genome shotgun (WGS) entry which is preliminary data.</text>
</comment>
<evidence type="ECO:0000256" key="5">
    <source>
        <dbReference type="ARBA" id="ARBA00022679"/>
    </source>
</evidence>
<evidence type="ECO:0000256" key="6">
    <source>
        <dbReference type="ARBA" id="ARBA00022691"/>
    </source>
</evidence>
<dbReference type="Proteomes" id="UP000603453">
    <property type="component" value="Unassembled WGS sequence"/>
</dbReference>
<dbReference type="OrthoDB" id="2154311at2759"/>
<protein>
    <recommendedName>
        <fullName evidence="3">Small RNA 2'-O-methyltransferase</fullName>
        <ecNumber evidence="11">2.1.1.386</ecNumber>
    </recommendedName>
</protein>
<organism evidence="13 14">
    <name type="scientific">Mucor saturninus</name>
    <dbReference type="NCBI Taxonomy" id="64648"/>
    <lineage>
        <taxon>Eukaryota</taxon>
        <taxon>Fungi</taxon>
        <taxon>Fungi incertae sedis</taxon>
        <taxon>Mucoromycota</taxon>
        <taxon>Mucoromycotina</taxon>
        <taxon>Mucoromycetes</taxon>
        <taxon>Mucorales</taxon>
        <taxon>Mucorineae</taxon>
        <taxon>Mucoraceae</taxon>
        <taxon>Mucor</taxon>
    </lineage>
</organism>
<sequence length="402" mass="46462">MNDQYTDFFCPPLWRQRRIFIQEALTRFKAGSVLDYGCGEAAVLSFLIPESTFPIQKLAGIDICDQVLTEAIDRCTPWSCDFSHLRTYPLSIDIYKGSIGDPDARFMNFDAIICTEVIEHVFPDVLDTFLPLTLGTYQPRVMIVTTPNGEYNVYFPDLKYGTDQSIFRHDDHKFEWTRQQFEDWCEEGAKKYNYDVEFHGIGLLHGKENELAYGHCTQACIFTRREKKPVLTPLSQPHQLLTHLEFPFYNDPPPPDTEIMQEIEYYLKALCISESKLRESHLPKSSSTATAAGQEEEDQTLVIDPAMDWSTFQLEKVIVSSVMTEEGARIESKPQEMIKLPITSLWMISRIQHLCKTQDTLCAYLRTLDPHHYEIQSDFICVKHFQPENEEEDSQSVFSDDT</sequence>
<evidence type="ECO:0000256" key="12">
    <source>
        <dbReference type="ARBA" id="ARBA00048418"/>
    </source>
</evidence>
<dbReference type="GO" id="GO:0005634">
    <property type="term" value="C:nucleus"/>
    <property type="evidence" value="ECO:0007669"/>
    <property type="project" value="TreeGrafter"/>
</dbReference>
<gene>
    <name evidence="13" type="ORF">INT47_003262</name>
</gene>
<keyword evidence="5" id="KW-0808">Transferase</keyword>
<evidence type="ECO:0000256" key="3">
    <source>
        <dbReference type="ARBA" id="ARBA00021330"/>
    </source>
</evidence>
<keyword evidence="6" id="KW-0949">S-adenosyl-L-methionine</keyword>